<comment type="caution">
    <text evidence="1">The sequence shown here is derived from an EMBL/GenBank/DDBJ whole genome shotgun (WGS) entry which is preliminary data.</text>
</comment>
<evidence type="ECO:0000313" key="2">
    <source>
        <dbReference type="Proteomes" id="UP000479691"/>
    </source>
</evidence>
<dbReference type="InterPro" id="IPR036047">
    <property type="entry name" value="F-box-like_dom_sf"/>
</dbReference>
<dbReference type="SUPFAM" id="SSF81383">
    <property type="entry name" value="F-box domain"/>
    <property type="match status" value="1"/>
</dbReference>
<sequence>MRLTVEESGDGTMRLPMKLQLQILEAADFIQLPTLIQVCTAWRNHIHAHINSHRFLARRYAVHPRAVDAEYPTQFGYETADAGTLPPLPGYHLGILYPTHLLLAKGEYHPCHIEFYEEEEKTLGRQPKISSSSWRIFKDDQCVHPAIPGNSESSLETRIIGPFSPPSPQPSFSTNFLVMLESKIGVPVYGYRSVGKLFKSIAYFHRTVFVSRRQDEGRELDELIRVKVDCRVYPGSGMTMIYIWFEEEERKVEDAREVVKLIL</sequence>
<evidence type="ECO:0000313" key="1">
    <source>
        <dbReference type="EMBL" id="KAF3189907.1"/>
    </source>
</evidence>
<name>A0A7C8Q2U9_ORBOL</name>
<accession>A0A7C8Q2U9</accession>
<evidence type="ECO:0008006" key="3">
    <source>
        <dbReference type="Google" id="ProtNLM"/>
    </source>
</evidence>
<organism evidence="1 2">
    <name type="scientific">Orbilia oligospora</name>
    <name type="common">Nematode-trapping fungus</name>
    <name type="synonym">Arthrobotrys oligospora</name>
    <dbReference type="NCBI Taxonomy" id="2813651"/>
    <lineage>
        <taxon>Eukaryota</taxon>
        <taxon>Fungi</taxon>
        <taxon>Dikarya</taxon>
        <taxon>Ascomycota</taxon>
        <taxon>Pezizomycotina</taxon>
        <taxon>Orbiliomycetes</taxon>
        <taxon>Orbiliales</taxon>
        <taxon>Orbiliaceae</taxon>
        <taxon>Orbilia</taxon>
    </lineage>
</organism>
<proteinExistence type="predicted"/>
<dbReference type="Proteomes" id="UP000479691">
    <property type="component" value="Unassembled WGS sequence"/>
</dbReference>
<dbReference type="AlphaFoldDB" id="A0A7C8Q2U9"/>
<reference evidence="1 2" key="1">
    <citation type="submission" date="2019-06" db="EMBL/GenBank/DDBJ databases">
        <authorList>
            <person name="Palmer J.M."/>
        </authorList>
    </citation>
    <scope>NUCLEOTIDE SEQUENCE [LARGE SCALE GENOMIC DNA]</scope>
    <source>
        <strain evidence="1 2">TWF788</strain>
    </source>
</reference>
<gene>
    <name evidence="1" type="ORF">TWF788_009894</name>
</gene>
<protein>
    <recommendedName>
        <fullName evidence="3">F-box domain-containing protein</fullName>
    </recommendedName>
</protein>
<dbReference type="EMBL" id="JAABOE010000007">
    <property type="protein sequence ID" value="KAF3189907.1"/>
    <property type="molecule type" value="Genomic_DNA"/>
</dbReference>